<keyword evidence="4" id="KW-1185">Reference proteome</keyword>
<dbReference type="SUPFAM" id="SSF159594">
    <property type="entry name" value="XCC0632-like"/>
    <property type="match status" value="1"/>
</dbReference>
<organism evidence="3 4">
    <name type="scientific">Marinobacter koreensis</name>
    <dbReference type="NCBI Taxonomy" id="335974"/>
    <lineage>
        <taxon>Bacteria</taxon>
        <taxon>Pseudomonadati</taxon>
        <taxon>Pseudomonadota</taxon>
        <taxon>Gammaproteobacteria</taxon>
        <taxon>Pseudomonadales</taxon>
        <taxon>Marinobacteraceae</taxon>
        <taxon>Marinobacter</taxon>
    </lineage>
</organism>
<evidence type="ECO:0000313" key="4">
    <source>
        <dbReference type="Proteomes" id="UP001596055"/>
    </source>
</evidence>
<keyword evidence="1" id="KW-0732">Signal</keyword>
<dbReference type="Gene3D" id="3.40.50.10610">
    <property type="entry name" value="ABC-type transport auxiliary lipoprotein component"/>
    <property type="match status" value="1"/>
</dbReference>
<reference evidence="4" key="1">
    <citation type="journal article" date="2019" name="Int. J. Syst. Evol. Microbiol.">
        <title>The Global Catalogue of Microorganisms (GCM) 10K type strain sequencing project: providing services to taxonomists for standard genome sequencing and annotation.</title>
        <authorList>
            <consortium name="The Broad Institute Genomics Platform"/>
            <consortium name="The Broad Institute Genome Sequencing Center for Infectious Disease"/>
            <person name="Wu L."/>
            <person name="Ma J."/>
        </authorList>
    </citation>
    <scope>NUCLEOTIDE SEQUENCE [LARGE SCALE GENOMIC DNA]</scope>
    <source>
        <strain evidence="4">CGMCC 4.1799</strain>
    </source>
</reference>
<dbReference type="PROSITE" id="PS51257">
    <property type="entry name" value="PROKAR_LIPOPROTEIN"/>
    <property type="match status" value="1"/>
</dbReference>
<proteinExistence type="predicted"/>
<dbReference type="RefSeq" id="WP_248157583.1">
    <property type="nucleotide sequence ID" value="NZ_JAKZAJ010000003.1"/>
</dbReference>
<name>A0ABW0RJY2_9GAMM</name>
<evidence type="ECO:0000313" key="3">
    <source>
        <dbReference type="EMBL" id="MFC5543720.1"/>
    </source>
</evidence>
<comment type="caution">
    <text evidence="3">The sequence shown here is derived from an EMBL/GenBank/DDBJ whole genome shotgun (WGS) entry which is preliminary data.</text>
</comment>
<gene>
    <name evidence="3" type="ORF">ACFPQA_01520</name>
</gene>
<evidence type="ECO:0000256" key="1">
    <source>
        <dbReference type="SAM" id="SignalP"/>
    </source>
</evidence>
<evidence type="ECO:0000259" key="2">
    <source>
        <dbReference type="Pfam" id="PF03886"/>
    </source>
</evidence>
<protein>
    <submittedName>
        <fullName evidence="3">ABC-type transport auxiliary lipoprotein family protein</fullName>
    </submittedName>
</protein>
<dbReference type="EMBL" id="JBHSNL010000001">
    <property type="protein sequence ID" value="MFC5543720.1"/>
    <property type="molecule type" value="Genomic_DNA"/>
</dbReference>
<accession>A0ABW0RJY2</accession>
<dbReference type="Proteomes" id="UP001596055">
    <property type="component" value="Unassembled WGS sequence"/>
</dbReference>
<sequence length="199" mass="21672">MKRVLATLSMATLVTACTVFPASEPPRVMDLARAQDVSEMPGKARPSIRIDTPLASDPINSTLILSKPTPLEFQSYPGARWRDSAPVLVRDYLVDTLRRSQGFQYVVTDTSPASVDLTLISELSDFQSEQTETGMVAVIGLHTEILDNQSRKVLCIHDERVKVPASGRELDAVVAAFGEAARSLSTKTLNWLGGCEITP</sequence>
<dbReference type="Pfam" id="PF03886">
    <property type="entry name" value="ABC_trans_aux"/>
    <property type="match status" value="1"/>
</dbReference>
<feature type="signal peptide" evidence="1">
    <location>
        <begin position="1"/>
        <end position="21"/>
    </location>
</feature>
<feature type="chain" id="PRO_5046360406" evidence="1">
    <location>
        <begin position="22"/>
        <end position="199"/>
    </location>
</feature>
<dbReference type="InterPro" id="IPR005586">
    <property type="entry name" value="ABC_trans_aux"/>
</dbReference>
<feature type="domain" description="ABC-type transport auxiliary lipoprotein component" evidence="2">
    <location>
        <begin position="33"/>
        <end position="186"/>
    </location>
</feature>
<keyword evidence="3" id="KW-0449">Lipoprotein</keyword>